<proteinExistence type="predicted"/>
<protein>
    <recommendedName>
        <fullName evidence="3">DUF1284 domain-containing protein</fullName>
    </recommendedName>
</protein>
<organism evidence="1 2">
    <name type="scientific">Pelagimonas varians</name>
    <dbReference type="NCBI Taxonomy" id="696760"/>
    <lineage>
        <taxon>Bacteria</taxon>
        <taxon>Pseudomonadati</taxon>
        <taxon>Pseudomonadota</taxon>
        <taxon>Alphaproteobacteria</taxon>
        <taxon>Rhodobacterales</taxon>
        <taxon>Roseobacteraceae</taxon>
        <taxon>Pelagimonas</taxon>
    </lineage>
</organism>
<reference evidence="1 2" key="1">
    <citation type="submission" date="2017-05" db="EMBL/GenBank/DDBJ databases">
        <authorList>
            <person name="Song R."/>
            <person name="Chenine A.L."/>
            <person name="Ruprecht R.M."/>
        </authorList>
    </citation>
    <scope>NUCLEOTIDE SEQUENCE [LARGE SCALE GENOMIC DNA]</scope>
    <source>
        <strain evidence="1 2">CECT 8663</strain>
    </source>
</reference>
<name>A0A238KZ22_9RHOB</name>
<dbReference type="OrthoDB" id="6195504at2"/>
<gene>
    <name evidence="1" type="ORF">PEV8663_03714</name>
</gene>
<sequence>MSNAPALRFRPHHFLCSLGFQGKGYSDAFTANMRNIVEDRLRAPKGRDTLIKLTGYTDDICAPCPKRQGRLCTNQSAIATLDRSHAAALHLKPYETLTWGEALTRIKANVPPGALSTVCAGCQWLDYGLCEAALKRLHDKDEG</sequence>
<evidence type="ECO:0000313" key="2">
    <source>
        <dbReference type="Proteomes" id="UP000220836"/>
    </source>
</evidence>
<dbReference type="Pfam" id="PF06935">
    <property type="entry name" value="DUF1284"/>
    <property type="match status" value="1"/>
</dbReference>
<evidence type="ECO:0000313" key="1">
    <source>
        <dbReference type="EMBL" id="SMX48029.1"/>
    </source>
</evidence>
<accession>A0A238KZ22</accession>
<dbReference type="InterPro" id="IPR009702">
    <property type="entry name" value="DUF1284"/>
</dbReference>
<dbReference type="AlphaFoldDB" id="A0A238KZ22"/>
<evidence type="ECO:0008006" key="3">
    <source>
        <dbReference type="Google" id="ProtNLM"/>
    </source>
</evidence>
<keyword evidence="2" id="KW-1185">Reference proteome</keyword>
<dbReference type="EMBL" id="FXYH01000016">
    <property type="protein sequence ID" value="SMX48029.1"/>
    <property type="molecule type" value="Genomic_DNA"/>
</dbReference>
<dbReference type="RefSeq" id="WP_097806171.1">
    <property type="nucleotide sequence ID" value="NZ_FXYH01000016.1"/>
</dbReference>
<dbReference type="Proteomes" id="UP000220836">
    <property type="component" value="Unassembled WGS sequence"/>
</dbReference>